<name>A0ACC1HVN7_9FUNG</name>
<proteinExistence type="predicted"/>
<dbReference type="Proteomes" id="UP001145114">
    <property type="component" value="Unassembled WGS sequence"/>
</dbReference>
<protein>
    <submittedName>
        <fullName evidence="1">Uncharacterized protein</fullName>
    </submittedName>
</protein>
<evidence type="ECO:0000313" key="1">
    <source>
        <dbReference type="EMBL" id="KAJ1679726.1"/>
    </source>
</evidence>
<dbReference type="EMBL" id="JAMZIH010000211">
    <property type="protein sequence ID" value="KAJ1679726.1"/>
    <property type="molecule type" value="Genomic_DNA"/>
</dbReference>
<evidence type="ECO:0000313" key="2">
    <source>
        <dbReference type="Proteomes" id="UP001145114"/>
    </source>
</evidence>
<comment type="caution">
    <text evidence="1">The sequence shown here is derived from an EMBL/GenBank/DDBJ whole genome shotgun (WGS) entry which is preliminary data.</text>
</comment>
<keyword evidence="2" id="KW-1185">Reference proteome</keyword>
<accession>A0ACC1HVN7</accession>
<reference evidence="1" key="1">
    <citation type="submission" date="2022-06" db="EMBL/GenBank/DDBJ databases">
        <title>Phylogenomic reconstructions and comparative analyses of Kickxellomycotina fungi.</title>
        <authorList>
            <person name="Reynolds N.K."/>
            <person name="Stajich J.E."/>
            <person name="Barry K."/>
            <person name="Grigoriev I.V."/>
            <person name="Crous P."/>
            <person name="Smith M.E."/>
        </authorList>
    </citation>
    <scope>NUCLEOTIDE SEQUENCE</scope>
    <source>
        <strain evidence="1">RSA 2271</strain>
    </source>
</reference>
<gene>
    <name evidence="1" type="ORF">EV182_001453</name>
</gene>
<sequence length="274" mass="30914">MGIIWGAFSAVHPHKRQFSLEDKTISYKLKEDTIPFWAAIVLCGVGSVVFIALFPAFRAFEWPNQSSLKKKKGMAWFAREFHIGLLGLAMAIVLTLMITDMVKNVAGRHRPDFLARCKPKSGSADPEWGLSDDSVCTQTDMSLMRDGMRSFPSGHTSFSFSTMVYLTFYFAGHFKLYHTSSRAIKAFSIFFPLLLAMYIGVSRTNDNRHHWQDVLGGALLGTFFGWFSYRLYYPDLMSDDVGTPYDITREAKLPSRNTPQTDSRGNQIGPYPGV</sequence>
<organism evidence="1 2">
    <name type="scientific">Spiromyces aspiralis</name>
    <dbReference type="NCBI Taxonomy" id="68401"/>
    <lineage>
        <taxon>Eukaryota</taxon>
        <taxon>Fungi</taxon>
        <taxon>Fungi incertae sedis</taxon>
        <taxon>Zoopagomycota</taxon>
        <taxon>Kickxellomycotina</taxon>
        <taxon>Kickxellomycetes</taxon>
        <taxon>Kickxellales</taxon>
        <taxon>Kickxellaceae</taxon>
        <taxon>Spiromyces</taxon>
    </lineage>
</organism>